<protein>
    <submittedName>
        <fullName evidence="2">Uncharacterized protein</fullName>
    </submittedName>
</protein>
<proteinExistence type="predicted"/>
<evidence type="ECO:0000256" key="1">
    <source>
        <dbReference type="SAM" id="MobiDB-lite"/>
    </source>
</evidence>
<accession>A0AAP0IPM2</accession>
<feature type="region of interest" description="Disordered" evidence="1">
    <location>
        <begin position="1"/>
        <end position="33"/>
    </location>
</feature>
<dbReference type="AlphaFoldDB" id="A0AAP0IPM2"/>
<keyword evidence="3" id="KW-1185">Reference proteome</keyword>
<gene>
    <name evidence="2" type="ORF">Scep_017537</name>
</gene>
<organism evidence="2 3">
    <name type="scientific">Stephania cephalantha</name>
    <dbReference type="NCBI Taxonomy" id="152367"/>
    <lineage>
        <taxon>Eukaryota</taxon>
        <taxon>Viridiplantae</taxon>
        <taxon>Streptophyta</taxon>
        <taxon>Embryophyta</taxon>
        <taxon>Tracheophyta</taxon>
        <taxon>Spermatophyta</taxon>
        <taxon>Magnoliopsida</taxon>
        <taxon>Ranunculales</taxon>
        <taxon>Menispermaceae</taxon>
        <taxon>Menispermoideae</taxon>
        <taxon>Cissampelideae</taxon>
        <taxon>Stephania</taxon>
    </lineage>
</organism>
<evidence type="ECO:0000313" key="3">
    <source>
        <dbReference type="Proteomes" id="UP001419268"/>
    </source>
</evidence>
<sequence>MYMYERTSALNSISNPSLSHSLSRSLRPPPSPMRLPLSPSLSLSRVWRDPAIGGVVLRLLGSEWFGWNSKNYLYCNIVGMEGIGKDCINGISNTNCRWRRRRRRS</sequence>
<comment type="caution">
    <text evidence="2">The sequence shown here is derived from an EMBL/GenBank/DDBJ whole genome shotgun (WGS) entry which is preliminary data.</text>
</comment>
<reference evidence="2 3" key="1">
    <citation type="submission" date="2024-01" db="EMBL/GenBank/DDBJ databases">
        <title>Genome assemblies of Stephania.</title>
        <authorList>
            <person name="Yang L."/>
        </authorList>
    </citation>
    <scope>NUCLEOTIDE SEQUENCE [LARGE SCALE GENOMIC DNA]</scope>
    <source>
        <strain evidence="2">JXDWG</strain>
        <tissue evidence="2">Leaf</tissue>
    </source>
</reference>
<name>A0AAP0IPM2_9MAGN</name>
<dbReference type="Proteomes" id="UP001419268">
    <property type="component" value="Unassembled WGS sequence"/>
</dbReference>
<feature type="compositionally biased region" description="Low complexity" evidence="1">
    <location>
        <begin position="12"/>
        <end position="26"/>
    </location>
</feature>
<evidence type="ECO:0000313" key="2">
    <source>
        <dbReference type="EMBL" id="KAK9119444.1"/>
    </source>
</evidence>
<dbReference type="EMBL" id="JBBNAG010000007">
    <property type="protein sequence ID" value="KAK9119444.1"/>
    <property type="molecule type" value="Genomic_DNA"/>
</dbReference>